<keyword evidence="1" id="KW-0805">Transcription regulation</keyword>
<dbReference type="InterPro" id="IPR000524">
    <property type="entry name" value="Tscrpt_reg_HTH_GntR"/>
</dbReference>
<name>A0A0D6B1U5_RHOSU</name>
<dbReference type="eggNOG" id="COG1802">
    <property type="taxonomic scope" value="Bacteria"/>
</dbReference>
<keyword evidence="2" id="KW-0238">DNA-binding</keyword>
<dbReference type="PATRIC" id="fig|35806.4.peg.1539"/>
<dbReference type="Gene3D" id="1.10.10.10">
    <property type="entry name" value="Winged helix-like DNA-binding domain superfamily/Winged helix DNA-binding domain"/>
    <property type="match status" value="1"/>
</dbReference>
<dbReference type="SUPFAM" id="SSF48008">
    <property type="entry name" value="GntR ligand-binding domain-like"/>
    <property type="match status" value="1"/>
</dbReference>
<evidence type="ECO:0000256" key="1">
    <source>
        <dbReference type="ARBA" id="ARBA00023015"/>
    </source>
</evidence>
<dbReference type="GO" id="GO:0003700">
    <property type="term" value="F:DNA-binding transcription factor activity"/>
    <property type="evidence" value="ECO:0007669"/>
    <property type="project" value="InterPro"/>
</dbReference>
<dbReference type="Pfam" id="PF07729">
    <property type="entry name" value="FCD"/>
    <property type="match status" value="1"/>
</dbReference>
<dbReference type="SUPFAM" id="SSF46785">
    <property type="entry name" value="Winged helix' DNA-binding domain"/>
    <property type="match status" value="1"/>
</dbReference>
<evidence type="ECO:0000259" key="5">
    <source>
        <dbReference type="PROSITE" id="PS50949"/>
    </source>
</evidence>
<dbReference type="CDD" id="cd07377">
    <property type="entry name" value="WHTH_GntR"/>
    <property type="match status" value="1"/>
</dbReference>
<evidence type="ECO:0000256" key="4">
    <source>
        <dbReference type="SAM" id="MobiDB-lite"/>
    </source>
</evidence>
<dbReference type="GO" id="GO:0003677">
    <property type="term" value="F:DNA binding"/>
    <property type="evidence" value="ECO:0007669"/>
    <property type="project" value="UniProtKB-KW"/>
</dbReference>
<protein>
    <submittedName>
        <fullName evidence="6">Transcriptional regulator, GntR family</fullName>
    </submittedName>
</protein>
<sequence length="251" mass="27832">MDQHIDRDMRCVLDPSRPITPQLHHFLRDRIIRNVLRPGDRLSEAEIARSCEVSRQPVREAFIKLSEQGLLSIRPQRGTIVTTIAFSTVLDARFVREAIEADIVRLLARRPADAALIARLRAQIERQRAVAGTAPRDFIQLDEQFHRTLAKAAGKSGAWTLMEGLKSQMDRVRFLALGRFPVDKLIAQHEAIVEGIALGDVSAADAATRAHLREILNDLPTIMADNPGFFDGGTADTDTNTDNETTGGDPI</sequence>
<dbReference type="PANTHER" id="PTHR43537:SF6">
    <property type="entry name" value="HTH-TYPE TRANSCRIPTIONAL REPRESSOR RSPR"/>
    <property type="match status" value="1"/>
</dbReference>
<dbReference type="Gene3D" id="1.20.120.530">
    <property type="entry name" value="GntR ligand-binding domain-like"/>
    <property type="match status" value="1"/>
</dbReference>
<dbReference type="InterPro" id="IPR036390">
    <property type="entry name" value="WH_DNA-bd_sf"/>
</dbReference>
<reference evidence="6 7" key="1">
    <citation type="submission" date="2015-02" db="EMBL/GenBank/DDBJ databases">
        <title>Genome sequene of Rhodovulum sulfidophilum DSM 2351.</title>
        <authorList>
            <person name="Nagao N."/>
        </authorList>
    </citation>
    <scope>NUCLEOTIDE SEQUENCE [LARGE SCALE GENOMIC DNA]</scope>
    <source>
        <strain evidence="6 7">DSM 2351</strain>
    </source>
</reference>
<organism evidence="6 7">
    <name type="scientific">Rhodovulum sulfidophilum</name>
    <name type="common">Rhodobacter sulfidophilus</name>
    <dbReference type="NCBI Taxonomy" id="35806"/>
    <lineage>
        <taxon>Bacteria</taxon>
        <taxon>Pseudomonadati</taxon>
        <taxon>Pseudomonadota</taxon>
        <taxon>Alphaproteobacteria</taxon>
        <taxon>Rhodobacterales</taxon>
        <taxon>Paracoccaceae</taxon>
        <taxon>Rhodovulum</taxon>
    </lineage>
</organism>
<dbReference type="SMART" id="SM00345">
    <property type="entry name" value="HTH_GNTR"/>
    <property type="match status" value="1"/>
</dbReference>
<accession>A0A0D6B1U5</accession>
<dbReference type="InterPro" id="IPR036388">
    <property type="entry name" value="WH-like_DNA-bd_sf"/>
</dbReference>
<dbReference type="Pfam" id="PF00392">
    <property type="entry name" value="GntR"/>
    <property type="match status" value="1"/>
</dbReference>
<dbReference type="AlphaFoldDB" id="A0A0D6B1U5"/>
<feature type="domain" description="HTH gntR-type" evidence="5">
    <location>
        <begin position="17"/>
        <end position="84"/>
    </location>
</feature>
<evidence type="ECO:0000256" key="2">
    <source>
        <dbReference type="ARBA" id="ARBA00023125"/>
    </source>
</evidence>
<proteinExistence type="predicted"/>
<evidence type="ECO:0000313" key="6">
    <source>
        <dbReference type="EMBL" id="BAQ68649.1"/>
    </source>
</evidence>
<dbReference type="KEGG" id="rsu:NHU_01491"/>
<dbReference type="InterPro" id="IPR008920">
    <property type="entry name" value="TF_FadR/GntR_C"/>
</dbReference>
<dbReference type="InterPro" id="IPR011711">
    <property type="entry name" value="GntR_C"/>
</dbReference>
<gene>
    <name evidence="6" type="ORF">NHU_01491</name>
</gene>
<keyword evidence="3" id="KW-0804">Transcription</keyword>
<dbReference type="PROSITE" id="PS50949">
    <property type="entry name" value="HTH_GNTR"/>
    <property type="match status" value="1"/>
</dbReference>
<dbReference type="PANTHER" id="PTHR43537">
    <property type="entry name" value="TRANSCRIPTIONAL REGULATOR, GNTR FAMILY"/>
    <property type="match status" value="1"/>
</dbReference>
<evidence type="ECO:0000256" key="3">
    <source>
        <dbReference type="ARBA" id="ARBA00023163"/>
    </source>
</evidence>
<dbReference type="Proteomes" id="UP000064912">
    <property type="component" value="Chromosome"/>
</dbReference>
<dbReference type="EMBL" id="AP014800">
    <property type="protein sequence ID" value="BAQ68649.1"/>
    <property type="molecule type" value="Genomic_DNA"/>
</dbReference>
<dbReference type="SMART" id="SM00895">
    <property type="entry name" value="FCD"/>
    <property type="match status" value="1"/>
</dbReference>
<feature type="region of interest" description="Disordered" evidence="4">
    <location>
        <begin position="230"/>
        <end position="251"/>
    </location>
</feature>
<evidence type="ECO:0000313" key="7">
    <source>
        <dbReference type="Proteomes" id="UP000064912"/>
    </source>
</evidence>